<evidence type="ECO:0000313" key="7">
    <source>
        <dbReference type="Proteomes" id="UP001457282"/>
    </source>
</evidence>
<dbReference type="NCBIfam" id="TIGR01614">
    <property type="entry name" value="PME_inhib"/>
    <property type="match status" value="1"/>
</dbReference>
<sequence length="184" mass="20613">MASANHFCYMLLQLLLFIFLVNIHPCSSFDPQTEQRVQKICRQIEDFGFCYQTFTQNIKSQSADFVLMTLIALDQTTKNATNAHNIVVRLLSTVTDQSTKNALIACENAYNVVTLSFQDASADFNRGDYDSMLKSEDIAPRAQASCEISFVTPPSPADPLKEINRQMRILVAMAMVSGHELLGY</sequence>
<evidence type="ECO:0000256" key="1">
    <source>
        <dbReference type="ARBA" id="ARBA00022729"/>
    </source>
</evidence>
<dbReference type="PANTHER" id="PTHR36710:SF1">
    <property type="entry name" value="F14J9.2 PROTEIN"/>
    <property type="match status" value="1"/>
</dbReference>
<dbReference type="Gene3D" id="1.20.140.40">
    <property type="entry name" value="Invertase/pectin methylesterase inhibitor family protein"/>
    <property type="match status" value="1"/>
</dbReference>
<dbReference type="InterPro" id="IPR052421">
    <property type="entry name" value="PCW_Enzyme_Inhibitor"/>
</dbReference>
<keyword evidence="7" id="KW-1185">Reference proteome</keyword>
<organism evidence="6 7">
    <name type="scientific">Rubus argutus</name>
    <name type="common">Southern blackberry</name>
    <dbReference type="NCBI Taxonomy" id="59490"/>
    <lineage>
        <taxon>Eukaryota</taxon>
        <taxon>Viridiplantae</taxon>
        <taxon>Streptophyta</taxon>
        <taxon>Embryophyta</taxon>
        <taxon>Tracheophyta</taxon>
        <taxon>Spermatophyta</taxon>
        <taxon>Magnoliopsida</taxon>
        <taxon>eudicotyledons</taxon>
        <taxon>Gunneridae</taxon>
        <taxon>Pentapetalae</taxon>
        <taxon>rosids</taxon>
        <taxon>fabids</taxon>
        <taxon>Rosales</taxon>
        <taxon>Rosaceae</taxon>
        <taxon>Rosoideae</taxon>
        <taxon>Rosoideae incertae sedis</taxon>
        <taxon>Rubus</taxon>
    </lineage>
</organism>
<gene>
    <name evidence="6" type="ORF">M0R45_028600</name>
</gene>
<comment type="caution">
    <text evidence="6">The sequence shown here is derived from an EMBL/GenBank/DDBJ whole genome shotgun (WGS) entry which is preliminary data.</text>
</comment>
<evidence type="ECO:0000256" key="2">
    <source>
        <dbReference type="ARBA" id="ARBA00023157"/>
    </source>
</evidence>
<feature type="chain" id="PRO_5043968455" description="Pectinesterase inhibitor domain-containing protein" evidence="4">
    <location>
        <begin position="29"/>
        <end position="184"/>
    </location>
</feature>
<evidence type="ECO:0000313" key="6">
    <source>
        <dbReference type="EMBL" id="KAK9920034.1"/>
    </source>
</evidence>
<dbReference type="EMBL" id="JBEDUW010000006">
    <property type="protein sequence ID" value="KAK9920034.1"/>
    <property type="molecule type" value="Genomic_DNA"/>
</dbReference>
<feature type="domain" description="Pectinesterase inhibitor" evidence="5">
    <location>
        <begin position="32"/>
        <end position="177"/>
    </location>
</feature>
<dbReference type="AlphaFoldDB" id="A0AAW1W5N6"/>
<feature type="signal peptide" evidence="4">
    <location>
        <begin position="1"/>
        <end position="28"/>
    </location>
</feature>
<dbReference type="Proteomes" id="UP001457282">
    <property type="component" value="Unassembled WGS sequence"/>
</dbReference>
<keyword evidence="2" id="KW-1015">Disulfide bond</keyword>
<dbReference type="SMART" id="SM00856">
    <property type="entry name" value="PMEI"/>
    <property type="match status" value="1"/>
</dbReference>
<dbReference type="CDD" id="cd15797">
    <property type="entry name" value="PMEI"/>
    <property type="match status" value="1"/>
</dbReference>
<dbReference type="PANTHER" id="PTHR36710">
    <property type="entry name" value="PECTINESTERASE INHIBITOR-LIKE"/>
    <property type="match status" value="1"/>
</dbReference>
<dbReference type="InterPro" id="IPR006501">
    <property type="entry name" value="Pectinesterase_inhib_dom"/>
</dbReference>
<evidence type="ECO:0000256" key="3">
    <source>
        <dbReference type="ARBA" id="ARBA00038471"/>
    </source>
</evidence>
<evidence type="ECO:0000259" key="5">
    <source>
        <dbReference type="SMART" id="SM00856"/>
    </source>
</evidence>
<accession>A0AAW1W5N6</accession>
<dbReference type="InterPro" id="IPR034086">
    <property type="entry name" value="PMEI_plant"/>
</dbReference>
<proteinExistence type="inferred from homology"/>
<dbReference type="InterPro" id="IPR035513">
    <property type="entry name" value="Invertase/methylesterase_inhib"/>
</dbReference>
<name>A0AAW1W5N6_RUBAR</name>
<dbReference type="SUPFAM" id="SSF101148">
    <property type="entry name" value="Plant invertase/pectin methylesterase inhibitor"/>
    <property type="match status" value="1"/>
</dbReference>
<comment type="similarity">
    <text evidence="3">Belongs to the PMEI family.</text>
</comment>
<dbReference type="GO" id="GO:0046910">
    <property type="term" value="F:pectinesterase inhibitor activity"/>
    <property type="evidence" value="ECO:0007669"/>
    <property type="project" value="InterPro"/>
</dbReference>
<reference evidence="6 7" key="1">
    <citation type="journal article" date="2023" name="G3 (Bethesda)">
        <title>A chromosome-length genome assembly and annotation of blackberry (Rubus argutus, cv. 'Hillquist').</title>
        <authorList>
            <person name="Bruna T."/>
            <person name="Aryal R."/>
            <person name="Dudchenko O."/>
            <person name="Sargent D.J."/>
            <person name="Mead D."/>
            <person name="Buti M."/>
            <person name="Cavallini A."/>
            <person name="Hytonen T."/>
            <person name="Andres J."/>
            <person name="Pham M."/>
            <person name="Weisz D."/>
            <person name="Mascagni F."/>
            <person name="Usai G."/>
            <person name="Natali L."/>
            <person name="Bassil N."/>
            <person name="Fernandez G.E."/>
            <person name="Lomsadze A."/>
            <person name="Armour M."/>
            <person name="Olukolu B."/>
            <person name="Poorten T."/>
            <person name="Britton C."/>
            <person name="Davik J."/>
            <person name="Ashrafi H."/>
            <person name="Aiden E.L."/>
            <person name="Borodovsky M."/>
            <person name="Worthington M."/>
        </authorList>
    </citation>
    <scope>NUCLEOTIDE SEQUENCE [LARGE SCALE GENOMIC DNA]</scope>
    <source>
        <strain evidence="6">PI 553951</strain>
    </source>
</reference>
<keyword evidence="1 4" id="KW-0732">Signal</keyword>
<protein>
    <recommendedName>
        <fullName evidence="5">Pectinesterase inhibitor domain-containing protein</fullName>
    </recommendedName>
</protein>
<evidence type="ECO:0000256" key="4">
    <source>
        <dbReference type="SAM" id="SignalP"/>
    </source>
</evidence>
<dbReference type="Pfam" id="PF04043">
    <property type="entry name" value="PMEI"/>
    <property type="match status" value="1"/>
</dbReference>